<reference evidence="2" key="1">
    <citation type="submission" date="2009-06" db="EMBL/GenBank/DDBJ databases">
        <authorList>
            <consortium name="US DOE Joint Genome Institute (JGI-PGF)"/>
            <person name="Lucas S."/>
            <person name="Copeland A."/>
            <person name="Lapidus A."/>
            <person name="Glavina del Rio T."/>
            <person name="Dalin E."/>
            <person name="Tice H."/>
            <person name="Bruce D."/>
            <person name="Goodwin L."/>
            <person name="Pitluck S."/>
            <person name="Kyrpides N."/>
            <person name="Mavromatis K."/>
            <person name="Ivanova N."/>
            <person name="Saunders E."/>
            <person name="Brettin T."/>
            <person name="Detter J.C."/>
            <person name="Han C."/>
            <person name="Larimer F."/>
            <person name="Land M."/>
            <person name="Hauser L."/>
            <person name="Markowitz V."/>
            <person name="Cheng J.-F."/>
            <person name="Hugenholtz P."/>
            <person name="Woyke T."/>
            <person name="Wu D."/>
            <person name="Gronow S."/>
            <person name="Klenk H.-P."/>
            <person name="Eisen J.A."/>
        </authorList>
    </citation>
    <scope>NUCLEOTIDE SEQUENCE</scope>
    <source>
        <strain evidence="2">Eklund 17B</strain>
    </source>
</reference>
<dbReference type="EMBL" id="CP001056">
    <property type="protein sequence ID" value="ACD21983.1"/>
    <property type="molecule type" value="Genomic_DNA"/>
</dbReference>
<dbReference type="SUPFAM" id="SSF69279">
    <property type="entry name" value="Phage tail proteins"/>
    <property type="match status" value="1"/>
</dbReference>
<dbReference type="PATRIC" id="fig|935198.13.peg.276"/>
<protein>
    <submittedName>
        <fullName evidence="2">Rhs element Vgr protein</fullName>
    </submittedName>
</protein>
<dbReference type="InterPro" id="IPR006531">
    <property type="entry name" value="Gp5/Vgr_OB"/>
</dbReference>
<evidence type="ECO:0000313" key="2">
    <source>
        <dbReference type="EMBL" id="ACD21983.1"/>
    </source>
</evidence>
<proteinExistence type="predicted"/>
<organism evidence="2">
    <name type="scientific">Clostridium botulinum (strain Eklund 17B / Type B)</name>
    <dbReference type="NCBI Taxonomy" id="935198"/>
    <lineage>
        <taxon>Bacteria</taxon>
        <taxon>Bacillati</taxon>
        <taxon>Bacillota</taxon>
        <taxon>Clostridia</taxon>
        <taxon>Eubacteriales</taxon>
        <taxon>Clostridiaceae</taxon>
        <taxon>Clostridium</taxon>
    </lineage>
</organism>
<sequence>MNDAITYKELKISTFELLYIKDLKINAGINEHSTLNLVGILPQEKEDKDINTKCNTPIEVYTLEGEEKKPLYFGIITEIKIKRVAEYFELHVKAESYTYLMDITRRTRSFQNKDLSIYDFIQNITNKYIHGSCNMNIPYETINRLWLQYNETDWEFVKRIASYYNVCLFAHSTLEGVHYYLGTPDEYPKSIEAYEYTVTKLIKEYEKIKENDLPDSDENQYINYNVKSHDILDLGACVNFKGHFFYVSKLTYEIEDGILETTYDLQTSQGQNQCRIYNEKLQGISLEGTVTDVSSDEIKVKLDIDGKNENSEYCWFKYSTIAASPDGSGWYFMPEINDRARVYFPTHDENEAFAISCIHKINADPSVKYITTINGKKIIFSEDSITISANDSATITLSSGGGISISGGSISLNASENISIRAEDSVVVSGKDNVELSCDKGGKVTLDNGGNVVLNGTKVKIN</sequence>
<dbReference type="Pfam" id="PF04717">
    <property type="entry name" value="Phage_base_V"/>
    <property type="match status" value="1"/>
</dbReference>
<reference evidence="2" key="2">
    <citation type="submission" date="2009-08" db="EMBL/GenBank/DDBJ databases">
        <authorList>
            <person name="Shrivastava S."/>
            <person name="Brinkac L.M."/>
            <person name="Dodson R.J."/>
            <person name="Harkins D.M."/>
            <person name="Durkin A.S."/>
            <person name="Sutton G."/>
        </authorList>
    </citation>
    <scope>NUCLEOTIDE SEQUENCE</scope>
    <source>
        <strain evidence="2">Eklund 17B</strain>
    </source>
</reference>
<name>B2TIN8_CLOBB</name>
<dbReference type="Gene3D" id="3.55.50.10">
    <property type="entry name" value="Baseplate protein-like domains"/>
    <property type="match status" value="1"/>
</dbReference>
<gene>
    <name evidence="2" type="ordered locus">CLL_A0301</name>
</gene>
<evidence type="ECO:0000259" key="1">
    <source>
        <dbReference type="Pfam" id="PF04717"/>
    </source>
</evidence>
<accession>B2TIN8</accession>
<dbReference type="KEGG" id="cbk:CLL_A0301"/>
<dbReference type="AlphaFoldDB" id="B2TIN8"/>
<dbReference type="SUPFAM" id="SSF69255">
    <property type="entry name" value="gp5 N-terminal domain-like"/>
    <property type="match status" value="1"/>
</dbReference>
<dbReference type="HOGENOM" id="CLU_030496_2_0_9"/>
<feature type="domain" description="Gp5/Type VI secretion system Vgr protein OB-fold" evidence="1">
    <location>
        <begin position="287"/>
        <end position="358"/>
    </location>
</feature>
<accession>U4P1I5</accession>